<comment type="caution">
    <text evidence="2">The sequence shown here is derived from an EMBL/GenBank/DDBJ whole genome shotgun (WGS) entry which is preliminary data.</text>
</comment>
<accession>A0A8J8WBU1</accession>
<dbReference type="OrthoDB" id="4586300at2759"/>
<proteinExistence type="predicted"/>
<gene>
    <name evidence="2" type="ORF">PECM_000142</name>
</gene>
<evidence type="ECO:0000313" key="2">
    <source>
        <dbReference type="EMBL" id="KAF7720217.1"/>
    </source>
</evidence>
<dbReference type="AlphaFoldDB" id="A0A8J8WBU1"/>
<feature type="region of interest" description="Disordered" evidence="1">
    <location>
        <begin position="328"/>
        <end position="450"/>
    </location>
</feature>
<feature type="compositionally biased region" description="Low complexity" evidence="1">
    <location>
        <begin position="101"/>
        <end position="113"/>
    </location>
</feature>
<feature type="region of interest" description="Disordered" evidence="1">
    <location>
        <begin position="1"/>
        <end position="40"/>
    </location>
</feature>
<sequence length="450" mass="50847">MPSDRDSEDKNRDDNPNPSNTSRDPPPETETETNPFVAFRRFADEQVSAVLQSITGLPSTFSPPQTDRWTIFTDDETYESTKYRHRDSHSASASKTDEQSHASSSGADTTTSSVMGSDDSRPSVPEWRVDPFDLSPYDSSFPRLLLSALGLPSFPFLDSMEEWDNQWPLNFILYSSYSPTHLEQQARSGANTGAGVFSSRTLTDRNPNEPQWREAFEDLIRLENGIPMLDRNRIIDGRAENSDEWLLGMLHRGSMGPRFSRLTLEERPGGSFYQDHPKPREPVMELGSEDELAMYEQFLEDLDVQRRQLPAAFQQSQILANVMRIKGPREDQAPNPRDSNKMELQENAKGGNGNHGSEQSGDFSQGSPSDSTRIVSTTSQTEKTRYSDGTVSSRRIVTKNYADGREETDTFVETDLSHVNEDWKHGIADNSRRNESEPKPKSKGGWFWND</sequence>
<reference evidence="2" key="1">
    <citation type="journal article" date="2020" name="Front. Microbiol.">
        <title>Gene regulatory networks of Penicillium echinulatum 2HH and Penicillium oxalicum 114-2 inferred by a computational biology approach.</title>
        <authorList>
            <person name="Lenz A.R."/>
            <person name="Galan-Vasquez E."/>
            <person name="Balbinot E."/>
            <person name="De Abreu F.P."/>
            <person name="De Oliveira N.S."/>
            <person name="Da Rosa L.O."/>
            <person name="De Avila E Silva S."/>
            <person name="Camassola M."/>
            <person name="Dillon A.J.P."/>
            <person name="Perez-Rueda E."/>
        </authorList>
    </citation>
    <scope>NUCLEOTIDE SEQUENCE</scope>
    <source>
        <strain evidence="2">S1M29</strain>
    </source>
</reference>
<feature type="compositionally biased region" description="Polar residues" evidence="1">
    <location>
        <begin position="355"/>
        <end position="395"/>
    </location>
</feature>
<evidence type="ECO:0000313" key="3">
    <source>
        <dbReference type="Proteomes" id="UP000631181"/>
    </source>
</evidence>
<feature type="compositionally biased region" description="Basic and acidic residues" evidence="1">
    <location>
        <begin position="1"/>
        <end position="15"/>
    </location>
</feature>
<keyword evidence="3" id="KW-1185">Reference proteome</keyword>
<feature type="region of interest" description="Disordered" evidence="1">
    <location>
        <begin position="80"/>
        <end position="125"/>
    </location>
</feature>
<protein>
    <submittedName>
        <fullName evidence="2">Uncharacterized protein</fullName>
    </submittedName>
</protein>
<dbReference type="EMBL" id="WIWV01000001">
    <property type="protein sequence ID" value="KAF7720217.1"/>
    <property type="molecule type" value="Genomic_DNA"/>
</dbReference>
<dbReference type="Proteomes" id="UP000631181">
    <property type="component" value="Unassembled WGS sequence"/>
</dbReference>
<feature type="compositionally biased region" description="Basic and acidic residues" evidence="1">
    <location>
        <begin position="328"/>
        <end position="346"/>
    </location>
</feature>
<organism evidence="2 3">
    <name type="scientific">Penicillium ucsense</name>
    <dbReference type="NCBI Taxonomy" id="2839758"/>
    <lineage>
        <taxon>Eukaryota</taxon>
        <taxon>Fungi</taxon>
        <taxon>Dikarya</taxon>
        <taxon>Ascomycota</taxon>
        <taxon>Pezizomycotina</taxon>
        <taxon>Eurotiomycetes</taxon>
        <taxon>Eurotiomycetidae</taxon>
        <taxon>Eurotiales</taxon>
        <taxon>Aspergillaceae</taxon>
        <taxon>Penicillium</taxon>
    </lineage>
</organism>
<evidence type="ECO:0000256" key="1">
    <source>
        <dbReference type="SAM" id="MobiDB-lite"/>
    </source>
</evidence>
<name>A0A8J8WBU1_9EURO</name>
<feature type="compositionally biased region" description="Basic and acidic residues" evidence="1">
    <location>
        <begin position="415"/>
        <end position="440"/>
    </location>
</feature>